<gene>
    <name evidence="2" type="ORF">AB5J53_04320</name>
</gene>
<name>A0AB39R8H6_9ACTN</name>
<proteinExistence type="predicted"/>
<dbReference type="EMBL" id="CP163443">
    <property type="protein sequence ID" value="XDQ50971.1"/>
    <property type="molecule type" value="Genomic_DNA"/>
</dbReference>
<feature type="region of interest" description="Disordered" evidence="1">
    <location>
        <begin position="36"/>
        <end position="64"/>
    </location>
</feature>
<evidence type="ECO:0000256" key="1">
    <source>
        <dbReference type="SAM" id="MobiDB-lite"/>
    </source>
</evidence>
<evidence type="ECO:0000313" key="2">
    <source>
        <dbReference type="EMBL" id="XDQ50971.1"/>
    </source>
</evidence>
<dbReference type="RefSeq" id="WP_369244319.1">
    <property type="nucleotide sequence ID" value="NZ_CP163443.1"/>
</dbReference>
<sequence length="91" mass="9232">MAPPAGGVAGDVDANLPHLFRLPADTRPLPSLAAYDALPRHHRHSTAGSGGRRSRPGDPAAGDRGVLAVLGVGAVAAPRRWQSAGGVSGRR</sequence>
<accession>A0AB39R8H6</accession>
<organism evidence="2">
    <name type="scientific">Streptomyces sp. R41</name>
    <dbReference type="NCBI Taxonomy" id="3238632"/>
    <lineage>
        <taxon>Bacteria</taxon>
        <taxon>Bacillati</taxon>
        <taxon>Actinomycetota</taxon>
        <taxon>Actinomycetes</taxon>
        <taxon>Kitasatosporales</taxon>
        <taxon>Streptomycetaceae</taxon>
        <taxon>Streptomyces</taxon>
    </lineage>
</organism>
<dbReference type="AlphaFoldDB" id="A0AB39R8H6"/>
<protein>
    <submittedName>
        <fullName evidence="2">Uncharacterized protein</fullName>
    </submittedName>
</protein>
<reference evidence="2" key="1">
    <citation type="submission" date="2024-07" db="EMBL/GenBank/DDBJ databases">
        <authorList>
            <person name="Yu S.T."/>
        </authorList>
    </citation>
    <scope>NUCLEOTIDE SEQUENCE</scope>
    <source>
        <strain evidence="2">R41</strain>
    </source>
</reference>